<feature type="transmembrane region" description="Helical" evidence="1">
    <location>
        <begin position="20"/>
        <end position="38"/>
    </location>
</feature>
<organism evidence="2 3">
    <name type="scientific">Halolamina salifodinae</name>
    <dbReference type="NCBI Taxonomy" id="1202767"/>
    <lineage>
        <taxon>Archaea</taxon>
        <taxon>Methanobacteriati</taxon>
        <taxon>Methanobacteriota</taxon>
        <taxon>Stenosarchaea group</taxon>
        <taxon>Halobacteria</taxon>
        <taxon>Halobacteriales</taxon>
        <taxon>Haloferacaceae</taxon>
    </lineage>
</organism>
<evidence type="ECO:0000313" key="2">
    <source>
        <dbReference type="EMBL" id="MBP1986259.1"/>
    </source>
</evidence>
<dbReference type="Proteomes" id="UP000823736">
    <property type="component" value="Unassembled WGS sequence"/>
</dbReference>
<keyword evidence="1" id="KW-0472">Membrane</keyword>
<feature type="transmembrane region" description="Helical" evidence="1">
    <location>
        <begin position="50"/>
        <end position="72"/>
    </location>
</feature>
<evidence type="ECO:0000256" key="1">
    <source>
        <dbReference type="SAM" id="Phobius"/>
    </source>
</evidence>
<evidence type="ECO:0000313" key="3">
    <source>
        <dbReference type="Proteomes" id="UP000823736"/>
    </source>
</evidence>
<comment type="caution">
    <text evidence="2">The sequence shown here is derived from an EMBL/GenBank/DDBJ whole genome shotgun (WGS) entry which is preliminary data.</text>
</comment>
<accession>A0A8T4GTP6</accession>
<gene>
    <name evidence="2" type="ORF">J2753_000732</name>
</gene>
<sequence>MDELSLTVRLPFAIRRSHVLAAAIGVAHAVVLLVYAFVLGRVQVTLDGPAAAAALVYTVSGMVLLAAVPAYLLIEYSLVLPAAVFALNLALLVRGELAASPDGAVAFQFVVWVVPFALLLLVGGVEYAVRRWLGPPPGPLLG</sequence>
<dbReference type="AlphaFoldDB" id="A0A8T4GTP6"/>
<proteinExistence type="predicted"/>
<reference evidence="2" key="1">
    <citation type="submission" date="2021-03" db="EMBL/GenBank/DDBJ databases">
        <title>Genomic Encyclopedia of Type Strains, Phase IV (KMG-IV): sequencing the most valuable type-strain genomes for metagenomic binning, comparative biology and taxonomic classification.</title>
        <authorList>
            <person name="Goeker M."/>
        </authorList>
    </citation>
    <scope>NUCLEOTIDE SEQUENCE</scope>
    <source>
        <strain evidence="2">DSM 26232</strain>
    </source>
</reference>
<feature type="transmembrane region" description="Helical" evidence="1">
    <location>
        <begin position="78"/>
        <end position="97"/>
    </location>
</feature>
<name>A0A8T4GTP6_9EURY</name>
<keyword evidence="1" id="KW-1133">Transmembrane helix</keyword>
<keyword evidence="1" id="KW-0812">Transmembrane</keyword>
<dbReference type="RefSeq" id="WP_209490514.1">
    <property type="nucleotide sequence ID" value="NZ_JAGGLC010000001.1"/>
</dbReference>
<keyword evidence="3" id="KW-1185">Reference proteome</keyword>
<protein>
    <submittedName>
        <fullName evidence="2">Uncharacterized protein</fullName>
    </submittedName>
</protein>
<feature type="transmembrane region" description="Helical" evidence="1">
    <location>
        <begin position="109"/>
        <end position="129"/>
    </location>
</feature>
<dbReference type="EMBL" id="JAGGLC010000001">
    <property type="protein sequence ID" value="MBP1986259.1"/>
    <property type="molecule type" value="Genomic_DNA"/>
</dbReference>